<comment type="function">
    <text evidence="4">Catalyzes the deacetylation of 1D-myo-inositol 2-acetamido-2-deoxy-alpha-D-glucopyranoside (GlcNAc-Ins) in the mycothiol biosynthesis pathway.</text>
</comment>
<dbReference type="Pfam" id="PF02585">
    <property type="entry name" value="PIG-L"/>
    <property type="match status" value="1"/>
</dbReference>
<dbReference type="GO" id="GO:0035595">
    <property type="term" value="F:N-acetylglucosaminylinositol deacetylase activity"/>
    <property type="evidence" value="ECO:0007669"/>
    <property type="project" value="UniProtKB-EC"/>
</dbReference>
<keyword evidence="1 4" id="KW-0479">Metal-binding</keyword>
<proteinExistence type="inferred from homology"/>
<dbReference type="GO" id="GO:0008270">
    <property type="term" value="F:zinc ion binding"/>
    <property type="evidence" value="ECO:0007669"/>
    <property type="project" value="UniProtKB-UniRule"/>
</dbReference>
<dbReference type="HAMAP" id="MF_01696">
    <property type="entry name" value="MshB"/>
    <property type="match status" value="1"/>
</dbReference>
<protein>
    <recommendedName>
        <fullName evidence="4">1D-myo-inositol 2-acetamido-2-deoxy-alpha-D-glucopyranoside deacetylase</fullName>
        <shortName evidence="4">GlcNAc-Ins deacetylase</shortName>
        <ecNumber evidence="4">3.5.1.103</ecNumber>
    </recommendedName>
    <alternativeName>
        <fullName evidence="4">N-acetyl-1-D-myo-inositol-2-amino-2-deoxy-alpha-D-glucopyranoside deacetylase</fullName>
    </alternativeName>
</protein>
<accession>A0A5D4FY02</accession>
<comment type="cofactor">
    <cofactor evidence="4">
        <name>Zn(2+)</name>
        <dbReference type="ChEBI" id="CHEBI:29105"/>
    </cofactor>
    <text evidence="4">Binds 1 zinc ion per subunit.</text>
</comment>
<feature type="binding site" evidence="4">
    <location>
        <position position="22"/>
    </location>
    <ligand>
        <name>Zn(2+)</name>
        <dbReference type="ChEBI" id="CHEBI:29105"/>
    </ligand>
</feature>
<keyword evidence="3 4" id="KW-0862">Zinc</keyword>
<dbReference type="Gene3D" id="3.40.50.10320">
    <property type="entry name" value="LmbE-like"/>
    <property type="match status" value="1"/>
</dbReference>
<organism evidence="5 6">
    <name type="scientific">Corynebacterium urealyticum</name>
    <dbReference type="NCBI Taxonomy" id="43771"/>
    <lineage>
        <taxon>Bacteria</taxon>
        <taxon>Bacillati</taxon>
        <taxon>Actinomycetota</taxon>
        <taxon>Actinomycetes</taxon>
        <taxon>Mycobacteriales</taxon>
        <taxon>Corynebacteriaceae</taxon>
        <taxon>Corynebacterium</taxon>
    </lineage>
</organism>
<evidence type="ECO:0000256" key="4">
    <source>
        <dbReference type="HAMAP-Rule" id="MF_01696"/>
    </source>
</evidence>
<keyword evidence="2 4" id="KW-0378">Hydrolase</keyword>
<dbReference type="NCBIfam" id="TIGR03445">
    <property type="entry name" value="mycothiol_MshB"/>
    <property type="match status" value="1"/>
</dbReference>
<sequence>MTKPATHAAPRRVMFIHAHPDDESLFTGLLVAASSRVGAETSVLTCTLGEEGEVIGEKYQNLTSEHSDLLGGFRIGELQHALEHLGVQQGPQFLGGLSRWRDSGMADTPTIRHPRAFAGESEDNWELQVEQLLGVLRRERPEVLVTYGPDGGYGHPDHIRAHRVTHEAVRRLVDAGEEAAPHEIWWAVTPAGAFHAAMAGAEVPEGWRKAEDGEVALVAEEFIDAFVQGAPEDVAAKRKAMAAHATQLWVADGTRTDVNPEARDVVTPTGEYLFALSNLISQPILPVEGYQLGWVKNADPNTNRQISLLHFDFVVPSNGTAQEHGNDGKVRGENG</sequence>
<dbReference type="InterPro" id="IPR003737">
    <property type="entry name" value="GlcNAc_PI_deacetylase-related"/>
</dbReference>
<dbReference type="GO" id="GO:0010125">
    <property type="term" value="P:mycothiol biosynthetic process"/>
    <property type="evidence" value="ECO:0007669"/>
    <property type="project" value="UniProtKB-UniRule"/>
</dbReference>
<name>A0A5D4FY02_9CORY</name>
<evidence type="ECO:0000313" key="5">
    <source>
        <dbReference type="EMBL" id="TYR20622.1"/>
    </source>
</evidence>
<comment type="catalytic activity">
    <reaction evidence="4">
        <text>1D-myo-inositol 2-acetamido-2-deoxy-alpha-D-glucopyranoside + H2O = 1D-myo-inositol 2-amino-2-deoxy-alpha-D-glucopyranoside + acetate</text>
        <dbReference type="Rhea" id="RHEA:26180"/>
        <dbReference type="ChEBI" id="CHEBI:15377"/>
        <dbReference type="ChEBI" id="CHEBI:30089"/>
        <dbReference type="ChEBI" id="CHEBI:52442"/>
        <dbReference type="ChEBI" id="CHEBI:58886"/>
        <dbReference type="EC" id="3.5.1.103"/>
    </reaction>
</comment>
<comment type="similarity">
    <text evidence="4">Belongs to the MshB deacetylase family.</text>
</comment>
<dbReference type="InterPro" id="IPR017810">
    <property type="entry name" value="Mycothiol_biosynthesis_MshB"/>
</dbReference>
<gene>
    <name evidence="4 5" type="primary">mshB</name>
    <name evidence="5" type="ORF">FYJ87_06700</name>
</gene>
<dbReference type="EMBL" id="VSZI01000001">
    <property type="protein sequence ID" value="TYR20622.1"/>
    <property type="molecule type" value="Genomic_DNA"/>
</dbReference>
<dbReference type="SUPFAM" id="SSF102588">
    <property type="entry name" value="LmbE-like"/>
    <property type="match status" value="1"/>
</dbReference>
<dbReference type="InterPro" id="IPR024078">
    <property type="entry name" value="LmbE-like_dom_sf"/>
</dbReference>
<dbReference type="AlphaFoldDB" id="A0A5D4FY02"/>
<evidence type="ECO:0000256" key="1">
    <source>
        <dbReference type="ARBA" id="ARBA00022723"/>
    </source>
</evidence>
<dbReference type="PANTHER" id="PTHR12993">
    <property type="entry name" value="N-ACETYLGLUCOSAMINYL-PHOSPHATIDYLINOSITOL DE-N-ACETYLASE-RELATED"/>
    <property type="match status" value="1"/>
</dbReference>
<dbReference type="EC" id="3.5.1.103" evidence="4"/>
<dbReference type="RefSeq" id="WP_148812522.1">
    <property type="nucleotide sequence ID" value="NZ_VSZI01000001.1"/>
</dbReference>
<feature type="binding site" evidence="4">
    <location>
        <position position="158"/>
    </location>
    <ligand>
        <name>Zn(2+)</name>
        <dbReference type="ChEBI" id="CHEBI:29105"/>
    </ligand>
</feature>
<comment type="caution">
    <text evidence="5">The sequence shown here is derived from an EMBL/GenBank/DDBJ whole genome shotgun (WGS) entry which is preliminary data.</text>
</comment>
<evidence type="ECO:0000313" key="6">
    <source>
        <dbReference type="Proteomes" id="UP000324726"/>
    </source>
</evidence>
<dbReference type="PANTHER" id="PTHR12993:SF26">
    <property type="entry name" value="1D-MYO-INOSITOL 2-ACETAMIDO-2-DEOXY-ALPHA-D-GLUCOPYRANOSIDE DEACETYLASE"/>
    <property type="match status" value="1"/>
</dbReference>
<evidence type="ECO:0000256" key="3">
    <source>
        <dbReference type="ARBA" id="ARBA00022833"/>
    </source>
</evidence>
<evidence type="ECO:0000256" key="2">
    <source>
        <dbReference type="ARBA" id="ARBA00022801"/>
    </source>
</evidence>
<reference evidence="5 6" key="1">
    <citation type="submission" date="2019-08" db="EMBL/GenBank/DDBJ databases">
        <title>Draft genome of C. urealyticum strain VH4248.</title>
        <authorList>
            <person name="Navas J."/>
        </authorList>
    </citation>
    <scope>NUCLEOTIDE SEQUENCE [LARGE SCALE GENOMIC DNA]</scope>
    <source>
        <strain evidence="5 6">VH4248</strain>
    </source>
</reference>
<dbReference type="Proteomes" id="UP000324726">
    <property type="component" value="Unassembled WGS sequence"/>
</dbReference>
<feature type="binding site" evidence="4">
    <location>
        <position position="19"/>
    </location>
    <ligand>
        <name>Zn(2+)</name>
        <dbReference type="ChEBI" id="CHEBI:29105"/>
    </ligand>
</feature>